<dbReference type="RefSeq" id="XP_019014139.1">
    <property type="nucleotide sequence ID" value="XM_019152001.1"/>
</dbReference>
<keyword evidence="3" id="KW-1185">Reference proteome</keyword>
<dbReference type="KEGG" id="kpin:30168590"/>
<evidence type="ECO:0000313" key="2">
    <source>
        <dbReference type="EMBL" id="WWC67198.1"/>
    </source>
</evidence>
<proteinExistence type="predicted"/>
<dbReference type="EMBL" id="KI894007">
    <property type="protein sequence ID" value="OCF52920.1"/>
    <property type="molecule type" value="Genomic_DNA"/>
</dbReference>
<accession>A0A1B9IC21</accession>
<reference evidence="2" key="2">
    <citation type="submission" date="2013-07" db="EMBL/GenBank/DDBJ databases">
        <authorList>
            <consortium name="The Broad Institute Genome Sequencing Platform"/>
            <person name="Cuomo C."/>
            <person name="Litvintseva A."/>
            <person name="Chen Y."/>
            <person name="Heitman J."/>
            <person name="Sun S."/>
            <person name="Springer D."/>
            <person name="Dromer F."/>
            <person name="Young S.K."/>
            <person name="Zeng Q."/>
            <person name="Gargeya S."/>
            <person name="Fitzgerald M."/>
            <person name="Abouelleil A."/>
            <person name="Alvarado L."/>
            <person name="Berlin A.M."/>
            <person name="Chapman S.B."/>
            <person name="Dewar J."/>
            <person name="Goldberg J."/>
            <person name="Griggs A."/>
            <person name="Gujja S."/>
            <person name="Hansen M."/>
            <person name="Howarth C."/>
            <person name="Imamovic A."/>
            <person name="Larimer J."/>
            <person name="McCowan C."/>
            <person name="Murphy C."/>
            <person name="Pearson M."/>
            <person name="Priest M."/>
            <person name="Roberts A."/>
            <person name="Saif S."/>
            <person name="Shea T."/>
            <person name="Sykes S."/>
            <person name="Wortman J."/>
            <person name="Nusbaum C."/>
            <person name="Birren B."/>
        </authorList>
    </citation>
    <scope>NUCLEOTIDE SEQUENCE</scope>
    <source>
        <strain evidence="2">CBS 10737</strain>
    </source>
</reference>
<dbReference type="OrthoDB" id="2563988at2759"/>
<reference evidence="2" key="4">
    <citation type="submission" date="2024-02" db="EMBL/GenBank/DDBJ databases">
        <title>Comparative genomics of Cryptococcus and Kwoniella reveals pathogenesis evolution and contrasting modes of karyotype evolution via chromosome fusion or intercentromeric recombination.</title>
        <authorList>
            <person name="Coelho M.A."/>
            <person name="David-Palma M."/>
            <person name="Shea T."/>
            <person name="Bowers K."/>
            <person name="McGinley-Smith S."/>
            <person name="Mohammad A.W."/>
            <person name="Gnirke A."/>
            <person name="Yurkov A.M."/>
            <person name="Nowrousian M."/>
            <person name="Sun S."/>
            <person name="Cuomo C.A."/>
            <person name="Heitman J."/>
        </authorList>
    </citation>
    <scope>NUCLEOTIDE SEQUENCE</scope>
    <source>
        <strain evidence="2">CBS 10737</strain>
    </source>
</reference>
<sequence>MTTSWVCPDLPTEGTDSRCCFANSTCAEFICGHYNSNITIQTTGSLVMHNCLVPNGTEATILYQTLPGNESCSTNRGGNGCIIRTDTSTTTTDTGSSSSQAASTSLPASASASISSSGTSFANPQIAINQLLILGILGLSLMIKKVFH</sequence>
<dbReference type="AlphaFoldDB" id="A0A1B9IC21"/>
<protein>
    <submittedName>
        <fullName evidence="1">Uncharacterized protein</fullName>
    </submittedName>
</protein>
<dbReference type="Proteomes" id="UP000094020">
    <property type="component" value="Chromosome 1"/>
</dbReference>
<reference evidence="1" key="3">
    <citation type="submission" date="2016-07" db="EMBL/GenBank/DDBJ databases">
        <title>Evolution of pathogenesis and genome organization in the Tremellales.</title>
        <authorList>
            <person name="Cuomo C."/>
            <person name="Litvintseva A."/>
            <person name="Heitman J."/>
            <person name="Chen Y."/>
            <person name="Sun S."/>
            <person name="Springer D."/>
            <person name="Dromer F."/>
            <person name="Young S."/>
            <person name="Zeng Q."/>
            <person name="Chapman S."/>
            <person name="Gujja S."/>
            <person name="Saif S."/>
            <person name="Birren B."/>
        </authorList>
    </citation>
    <scope>NUCLEOTIDE SEQUENCE</scope>
    <source>
        <strain evidence="1">CBS 10737</strain>
    </source>
</reference>
<name>A0A1B9IC21_9TREE</name>
<organism evidence="1">
    <name type="scientific">Kwoniella pini CBS 10737</name>
    <dbReference type="NCBI Taxonomy" id="1296096"/>
    <lineage>
        <taxon>Eukaryota</taxon>
        <taxon>Fungi</taxon>
        <taxon>Dikarya</taxon>
        <taxon>Basidiomycota</taxon>
        <taxon>Agaricomycotina</taxon>
        <taxon>Tremellomycetes</taxon>
        <taxon>Tremellales</taxon>
        <taxon>Cryptococcaceae</taxon>
        <taxon>Kwoniella</taxon>
    </lineage>
</organism>
<gene>
    <name evidence="1" type="ORF">I206_00221</name>
    <name evidence="2" type="ORF">I206_101105</name>
</gene>
<dbReference type="EMBL" id="CP144519">
    <property type="protein sequence ID" value="WWC67198.1"/>
    <property type="molecule type" value="Genomic_DNA"/>
</dbReference>
<dbReference type="GeneID" id="30168590"/>
<reference evidence="1" key="1">
    <citation type="submission" date="2013-07" db="EMBL/GenBank/DDBJ databases">
        <title>The Genome Sequence of Cryptococcus pinus CBS10737.</title>
        <authorList>
            <consortium name="The Broad Institute Genome Sequencing Platform"/>
            <person name="Cuomo C."/>
            <person name="Litvintseva A."/>
            <person name="Chen Y."/>
            <person name="Heitman J."/>
            <person name="Sun S."/>
            <person name="Springer D."/>
            <person name="Dromer F."/>
            <person name="Young S.K."/>
            <person name="Zeng Q."/>
            <person name="Gargeya S."/>
            <person name="Fitzgerald M."/>
            <person name="Abouelleil A."/>
            <person name="Alvarado L."/>
            <person name="Berlin A.M."/>
            <person name="Chapman S.B."/>
            <person name="Dewar J."/>
            <person name="Goldberg J."/>
            <person name="Griggs A."/>
            <person name="Gujja S."/>
            <person name="Hansen M."/>
            <person name="Howarth C."/>
            <person name="Imamovic A."/>
            <person name="Larimer J."/>
            <person name="McCowan C."/>
            <person name="Murphy C."/>
            <person name="Pearson M."/>
            <person name="Priest M."/>
            <person name="Roberts A."/>
            <person name="Saif S."/>
            <person name="Shea T."/>
            <person name="Sykes S."/>
            <person name="Wortman J."/>
            <person name="Nusbaum C."/>
            <person name="Birren B."/>
        </authorList>
    </citation>
    <scope>NUCLEOTIDE SEQUENCE [LARGE SCALE GENOMIC DNA]</scope>
    <source>
        <strain evidence="1">CBS 10737</strain>
    </source>
</reference>
<evidence type="ECO:0000313" key="1">
    <source>
        <dbReference type="EMBL" id="OCF52920.1"/>
    </source>
</evidence>
<evidence type="ECO:0000313" key="3">
    <source>
        <dbReference type="Proteomes" id="UP000094020"/>
    </source>
</evidence>